<dbReference type="InterPro" id="IPR036465">
    <property type="entry name" value="vWFA_dom_sf"/>
</dbReference>
<evidence type="ECO:0000259" key="6">
    <source>
        <dbReference type="PROSITE" id="PS50234"/>
    </source>
</evidence>
<reference evidence="7" key="1">
    <citation type="journal article" date="2020" name="mSystems">
        <title>Genome- and Community-Level Interaction Insights into Carbon Utilization and Element Cycling Functions of Hydrothermarchaeota in Hydrothermal Sediment.</title>
        <authorList>
            <person name="Zhou Z."/>
            <person name="Liu Y."/>
            <person name="Xu W."/>
            <person name="Pan J."/>
            <person name="Luo Z.H."/>
            <person name="Li M."/>
        </authorList>
    </citation>
    <scope>NUCLEOTIDE SEQUENCE [LARGE SCALE GENOMIC DNA]</scope>
    <source>
        <strain evidence="7">HyVt-76</strain>
    </source>
</reference>
<protein>
    <submittedName>
        <fullName evidence="7">VWA domain-containing protein</fullName>
    </submittedName>
</protein>
<dbReference type="Proteomes" id="UP000886111">
    <property type="component" value="Unassembled WGS sequence"/>
</dbReference>
<name>A0A7V5LJC2_CALAY</name>
<dbReference type="InterPro" id="IPR050768">
    <property type="entry name" value="UPF0353/GerABKA_families"/>
</dbReference>
<sequence>MEVLKFRYPIFLHGLWGVLLLIVFFVLIYRHKEALLQRFGHIAILKRIMPGYSRSRQIWKSVFFILSYLCFVIALADPQIGTKLEEVKREGVDIIVALDVSNSMLAEDIKPNRLEKAKHELDNFIDLLQGDRIGLIAFAGMAHLVCPLTLDYGAAKLFLQMMEPDLIPVQGTALEDAIRTAIKSFNQKERKHKVLILITDGESNEGEPEKAAEDAAKEGIIIYTIGIGSLQGVPIPVYDQYGRSMGFKKDRNGNVVTTRLDVKTLQKIAFITNGKYYIASSGQAELRKIYDEIRKMEKKELSAHKFAQYEDRYQIFLVLGLIFLMLEFFLPVRTKVRSQYALADY</sequence>
<dbReference type="InterPro" id="IPR002035">
    <property type="entry name" value="VWF_A"/>
</dbReference>
<accession>A0A7V5LJC2</accession>
<dbReference type="PROSITE" id="PS50234">
    <property type="entry name" value="VWFA"/>
    <property type="match status" value="1"/>
</dbReference>
<proteinExistence type="predicted"/>
<dbReference type="SMART" id="SM00327">
    <property type="entry name" value="VWA"/>
    <property type="match status" value="1"/>
</dbReference>
<keyword evidence="1" id="KW-1003">Cell membrane</keyword>
<dbReference type="Gene3D" id="3.40.50.410">
    <property type="entry name" value="von Willebrand factor, type A domain"/>
    <property type="match status" value="1"/>
</dbReference>
<feature type="transmembrane region" description="Helical" evidence="5">
    <location>
        <begin position="58"/>
        <end position="76"/>
    </location>
</feature>
<evidence type="ECO:0000256" key="2">
    <source>
        <dbReference type="ARBA" id="ARBA00022692"/>
    </source>
</evidence>
<comment type="caution">
    <text evidence="7">The sequence shown here is derived from an EMBL/GenBank/DDBJ whole genome shotgun (WGS) entry which is preliminary data.</text>
</comment>
<keyword evidence="2 5" id="KW-0812">Transmembrane</keyword>
<evidence type="ECO:0000256" key="3">
    <source>
        <dbReference type="ARBA" id="ARBA00022989"/>
    </source>
</evidence>
<dbReference type="Pfam" id="PF13519">
    <property type="entry name" value="VWA_2"/>
    <property type="match status" value="1"/>
</dbReference>
<keyword evidence="4 5" id="KW-0472">Membrane</keyword>
<dbReference type="PANTHER" id="PTHR22550:SF5">
    <property type="entry name" value="LEUCINE ZIPPER PROTEIN 4"/>
    <property type="match status" value="1"/>
</dbReference>
<evidence type="ECO:0000313" key="7">
    <source>
        <dbReference type="EMBL" id="HHE54835.1"/>
    </source>
</evidence>
<evidence type="ECO:0000256" key="4">
    <source>
        <dbReference type="ARBA" id="ARBA00023136"/>
    </source>
</evidence>
<feature type="domain" description="VWFA" evidence="6">
    <location>
        <begin position="93"/>
        <end position="293"/>
    </location>
</feature>
<organism evidence="7">
    <name type="scientific">Caldithrix abyssi</name>
    <dbReference type="NCBI Taxonomy" id="187145"/>
    <lineage>
        <taxon>Bacteria</taxon>
        <taxon>Pseudomonadati</taxon>
        <taxon>Calditrichota</taxon>
        <taxon>Calditrichia</taxon>
        <taxon>Calditrichales</taxon>
        <taxon>Calditrichaceae</taxon>
        <taxon>Caldithrix</taxon>
    </lineage>
</organism>
<feature type="transmembrane region" description="Helical" evidence="5">
    <location>
        <begin position="313"/>
        <end position="330"/>
    </location>
</feature>
<dbReference type="SUPFAM" id="SSF53300">
    <property type="entry name" value="vWA-like"/>
    <property type="match status" value="1"/>
</dbReference>
<dbReference type="EMBL" id="DRTD01000256">
    <property type="protein sequence ID" value="HHE54835.1"/>
    <property type="molecule type" value="Genomic_DNA"/>
</dbReference>
<feature type="transmembrane region" description="Helical" evidence="5">
    <location>
        <begin position="6"/>
        <end position="29"/>
    </location>
</feature>
<dbReference type="AlphaFoldDB" id="A0A7V5LJC2"/>
<gene>
    <name evidence="7" type="ORF">ENL21_03565</name>
</gene>
<dbReference type="PANTHER" id="PTHR22550">
    <property type="entry name" value="SPORE GERMINATION PROTEIN"/>
    <property type="match status" value="1"/>
</dbReference>
<keyword evidence="3 5" id="KW-1133">Transmembrane helix</keyword>
<evidence type="ECO:0000256" key="5">
    <source>
        <dbReference type="SAM" id="Phobius"/>
    </source>
</evidence>
<evidence type="ECO:0000256" key="1">
    <source>
        <dbReference type="ARBA" id="ARBA00022475"/>
    </source>
</evidence>